<organism evidence="1 2">
    <name type="scientific">Dendrosporobacter quercicolus</name>
    <dbReference type="NCBI Taxonomy" id="146817"/>
    <lineage>
        <taxon>Bacteria</taxon>
        <taxon>Bacillati</taxon>
        <taxon>Bacillota</taxon>
        <taxon>Negativicutes</taxon>
        <taxon>Selenomonadales</taxon>
        <taxon>Sporomusaceae</taxon>
        <taxon>Dendrosporobacter</taxon>
    </lineage>
</organism>
<evidence type="ECO:0000313" key="1">
    <source>
        <dbReference type="EMBL" id="SDM78119.1"/>
    </source>
</evidence>
<dbReference type="OrthoDB" id="5518952at2"/>
<dbReference type="AlphaFoldDB" id="A0A1G9W0N8"/>
<accession>A0A1G9W0N8</accession>
<keyword evidence="2" id="KW-1185">Reference proteome</keyword>
<dbReference type="RefSeq" id="WP_092074122.1">
    <property type="nucleotide sequence ID" value="NZ_FNHB01000007.1"/>
</dbReference>
<dbReference type="STRING" id="146817.SAMN04488502_10791"/>
<sequence>MDKKLLFSFADAIHRKKIIQLTYITKELQQQERKCAPLDMAPSRRAKIPFYKYHVWDFDSQPKPHIVSLNPEQIIQIELLDEEFKPEDIVTWDTTKSPWSIVRDWGRLS</sequence>
<proteinExistence type="predicted"/>
<dbReference type="EMBL" id="FNHB01000007">
    <property type="protein sequence ID" value="SDM78119.1"/>
    <property type="molecule type" value="Genomic_DNA"/>
</dbReference>
<name>A0A1G9W0N8_9FIRM</name>
<dbReference type="Proteomes" id="UP000214880">
    <property type="component" value="Unassembled WGS sequence"/>
</dbReference>
<reference evidence="1 2" key="1">
    <citation type="submission" date="2016-10" db="EMBL/GenBank/DDBJ databases">
        <authorList>
            <person name="de Groot N.N."/>
        </authorList>
    </citation>
    <scope>NUCLEOTIDE SEQUENCE [LARGE SCALE GENOMIC DNA]</scope>
    <source>
        <strain evidence="1 2">DSM 1736</strain>
    </source>
</reference>
<evidence type="ECO:0000313" key="2">
    <source>
        <dbReference type="Proteomes" id="UP000214880"/>
    </source>
</evidence>
<protein>
    <recommendedName>
        <fullName evidence="3">WYL domain-containing protein</fullName>
    </recommendedName>
</protein>
<evidence type="ECO:0008006" key="3">
    <source>
        <dbReference type="Google" id="ProtNLM"/>
    </source>
</evidence>
<gene>
    <name evidence="1" type="ORF">SAMN04488502_10791</name>
</gene>